<dbReference type="EMBL" id="SFCI01000089">
    <property type="protein sequence ID" value="TFY82662.1"/>
    <property type="molecule type" value="Genomic_DNA"/>
</dbReference>
<evidence type="ECO:0000313" key="2">
    <source>
        <dbReference type="EMBL" id="TFY82662.1"/>
    </source>
</evidence>
<feature type="region of interest" description="Disordered" evidence="1">
    <location>
        <begin position="49"/>
        <end position="126"/>
    </location>
</feature>
<feature type="region of interest" description="Disordered" evidence="1">
    <location>
        <begin position="1"/>
        <end position="31"/>
    </location>
</feature>
<dbReference type="OrthoDB" id="2684236at2759"/>
<dbReference type="Pfam" id="PF07173">
    <property type="entry name" value="GRDP-like"/>
    <property type="match status" value="1"/>
</dbReference>
<dbReference type="InterPro" id="IPR009836">
    <property type="entry name" value="GRDP-like"/>
</dbReference>
<evidence type="ECO:0000313" key="3">
    <source>
        <dbReference type="Proteomes" id="UP000298061"/>
    </source>
</evidence>
<feature type="compositionally biased region" description="Polar residues" evidence="1">
    <location>
        <begin position="49"/>
        <end position="64"/>
    </location>
</feature>
<dbReference type="PANTHER" id="PTHR34365:SF7">
    <property type="entry name" value="GLYCINE-RICH DOMAIN-CONTAINING PROTEIN 1"/>
    <property type="match status" value="1"/>
</dbReference>
<keyword evidence="3" id="KW-1185">Reference proteome</keyword>
<protein>
    <submittedName>
        <fullName evidence="2">Uncharacterized protein</fullName>
    </submittedName>
</protein>
<gene>
    <name evidence="2" type="ORF">EWM64_g1357</name>
</gene>
<proteinExistence type="predicted"/>
<feature type="region of interest" description="Disordered" evidence="1">
    <location>
        <begin position="535"/>
        <end position="567"/>
    </location>
</feature>
<feature type="compositionally biased region" description="Polar residues" evidence="1">
    <location>
        <begin position="8"/>
        <end position="25"/>
    </location>
</feature>
<dbReference type="PANTHER" id="PTHR34365">
    <property type="entry name" value="ENOLASE (DUF1399)"/>
    <property type="match status" value="1"/>
</dbReference>
<comment type="caution">
    <text evidence="2">The sequence shown here is derived from an EMBL/GenBank/DDBJ whole genome shotgun (WGS) entry which is preliminary data.</text>
</comment>
<evidence type="ECO:0000256" key="1">
    <source>
        <dbReference type="SAM" id="MobiDB-lite"/>
    </source>
</evidence>
<dbReference type="AlphaFoldDB" id="A0A4Z0A6K8"/>
<accession>A0A4Z0A6K8</accession>
<feature type="compositionally biased region" description="Polar residues" evidence="1">
    <location>
        <begin position="97"/>
        <end position="119"/>
    </location>
</feature>
<dbReference type="Proteomes" id="UP000298061">
    <property type="component" value="Unassembled WGS sequence"/>
</dbReference>
<name>A0A4Z0A6K8_9AGAM</name>
<reference evidence="2 3" key="1">
    <citation type="submission" date="2019-02" db="EMBL/GenBank/DDBJ databases">
        <title>Genome sequencing of the rare red list fungi Hericium alpestre (H. flagellum).</title>
        <authorList>
            <person name="Buettner E."/>
            <person name="Kellner H."/>
        </authorList>
    </citation>
    <scope>NUCLEOTIDE SEQUENCE [LARGE SCALE GENOMIC DNA]</scope>
    <source>
        <strain evidence="2 3">DSM 108284</strain>
    </source>
</reference>
<organism evidence="2 3">
    <name type="scientific">Hericium alpestre</name>
    <dbReference type="NCBI Taxonomy" id="135208"/>
    <lineage>
        <taxon>Eukaryota</taxon>
        <taxon>Fungi</taxon>
        <taxon>Dikarya</taxon>
        <taxon>Basidiomycota</taxon>
        <taxon>Agaricomycotina</taxon>
        <taxon>Agaricomycetes</taxon>
        <taxon>Russulales</taxon>
        <taxon>Hericiaceae</taxon>
        <taxon>Hericium</taxon>
    </lineage>
</organism>
<sequence length="973" mass="109793">MYYKFSHLRTSTVTSHPCSTQQGTSPRPPLPSDINAHALPALAIASDDNPTVTATPLNVQPNQSLRDEPLGAAATDDDVTGSWHDDIEYDPAVEQAPETSSSDTASAQRAEQIHSTVNPPGSDPPVIRSRVLGDIWHLMDQFKISVHHGLRRPFARALRDAIFIPDPEDKAAVEDVLKRRGTSFKAMFLSHPEWILRRMKRHVPEPETLVSRVSEVLFTYGPLKDAKTGQPLFNDAAWDIVRNILENICWGYYSDPPGLSLYFARGRDKDGLLLYRSLHGTNHVEGGVHQNIIQRFSAYNASPEFAVNLLRDYSLCHNLRVGTYNRTGSPYQGSYDIWQRNHIARLMDLTEDSIEHPAELRSSWVNTWDYKDTDETFGILPISPSTWASLGMLDYHPDFGREQRVRHQWLASAQRTRHAVLPIHTAEERALFRLLAGDTKGLFAGKTSPNWTAVTAEWSGHCDGQRIFYKLPEHLKPYFKTWHVNYQPMSLSSQIAPPEPTETTGPSSWHVSALLGNHSTRQSLIQHVYGEHAPAAGAASSSRKRKVPAATEGSLVDGDEHRTKRRRRTCVRRKRTECASRGIPSPVSLPATLRVGGQMVRNALVDIDNVNVHLGLLRAFWNLRQTVEAGLDARFPAYARTMHPDQRWAWFVSLAVESRYAEDCDRFLPKFKAMPPETMLSAVGRKRSWLSQIQTPFDPFELLQSMTTQGLKCPQCNATLHVPYLIEDGKGYAQQSFSTVCRACRFEITKETLAVVNFTTTLAIDRRDAIVLRGCRGVAFLPGTIRTPDVAEDGRRAERLKSMILVAAPFTLRKGIRPTPAEMGQSVQWSMANIRKTPGMLVRPPMSAFRDVARRAGSLKYYFLRINRILSSYSDQRPFSVELVGAVLRQATFVKKMHELGWTERGYFDDPENSLAIVHAVVRYHAFLDLMSSSTTTFFVPTLDIDLVWHTHQLFAAKYQSDCKKYVGRYIDQ</sequence>